<dbReference type="OrthoDB" id="9801934at2"/>
<dbReference type="InterPro" id="IPR010918">
    <property type="entry name" value="PurM-like_C_dom"/>
</dbReference>
<gene>
    <name evidence="4" type="ORF">SAMN05421743_103120</name>
</gene>
<evidence type="ECO:0000259" key="3">
    <source>
        <dbReference type="Pfam" id="PF02769"/>
    </source>
</evidence>
<feature type="domain" description="PurM-like C-terminal" evidence="3">
    <location>
        <begin position="160"/>
        <end position="306"/>
    </location>
</feature>
<dbReference type="Gene3D" id="3.30.1330.10">
    <property type="entry name" value="PurM-like, N-terminal domain"/>
    <property type="match status" value="1"/>
</dbReference>
<dbReference type="CDD" id="cd02197">
    <property type="entry name" value="HypE"/>
    <property type="match status" value="1"/>
</dbReference>
<reference evidence="4 5" key="1">
    <citation type="submission" date="2016-10" db="EMBL/GenBank/DDBJ databases">
        <authorList>
            <person name="de Groot N.N."/>
        </authorList>
    </citation>
    <scope>NUCLEOTIDE SEQUENCE [LARGE SCALE GENOMIC DNA]</scope>
    <source>
        <strain evidence="4 5">CCM7597</strain>
    </source>
</reference>
<dbReference type="Gene3D" id="3.90.650.10">
    <property type="entry name" value="PurM-like C-terminal domain"/>
    <property type="match status" value="1"/>
</dbReference>
<dbReference type="Proteomes" id="UP000198584">
    <property type="component" value="Unassembled WGS sequence"/>
</dbReference>
<evidence type="ECO:0000256" key="1">
    <source>
        <dbReference type="ARBA" id="ARBA00006243"/>
    </source>
</evidence>
<dbReference type="InterPro" id="IPR036921">
    <property type="entry name" value="PurM-like_N_sf"/>
</dbReference>
<dbReference type="AlphaFoldDB" id="A0A1H3Z3Y8"/>
<feature type="domain" description="PurM-like N-terminal" evidence="2">
    <location>
        <begin position="36"/>
        <end position="146"/>
    </location>
</feature>
<dbReference type="SUPFAM" id="SSF56042">
    <property type="entry name" value="PurM C-terminal domain-like"/>
    <property type="match status" value="1"/>
</dbReference>
<dbReference type="InterPro" id="IPR036676">
    <property type="entry name" value="PurM-like_C_sf"/>
</dbReference>
<proteinExistence type="inferred from homology"/>
<dbReference type="EMBL" id="FNQR01000003">
    <property type="protein sequence ID" value="SEA18435.1"/>
    <property type="molecule type" value="Genomic_DNA"/>
</dbReference>
<accession>A0A1H3Z3Y8</accession>
<sequence length="333" mass="35727">MKKILLSHGDGGSQTHQLISEVFQAAFGDAELEQEHDAAVLPFQSGDLVVSTDSFVINPVEFPGGDIGKLAVTGTINDLAVSGARPAYMSVGFILEEGLEMKLLKKIVQSFAATAKEAGIRIVTGDTKVVERGKCDQLYINTTGIGYREQGVQLAYHHIQPGDRVIINGGIGEHAAAVLGERMGIPFTAPITSDCQLLHAVIKKITEEFKTVRFMRDPTRGGIATTLKEIALKTTLNIVLEEERIPVKPEVRGTLELMGLDAAYMANEGKVLLIAGPQEAEALVQFLQDIPGHEMAAAIGEVTEGSGQLLLKTEFGGTRVLDMLSGEPLPRIC</sequence>
<name>A0A1H3Z3Y8_9BACI</name>
<evidence type="ECO:0000313" key="5">
    <source>
        <dbReference type="Proteomes" id="UP000198584"/>
    </source>
</evidence>
<dbReference type="RefSeq" id="WP_093042959.1">
    <property type="nucleotide sequence ID" value="NZ_FNQR01000003.1"/>
</dbReference>
<dbReference type="InterPro" id="IPR011854">
    <property type="entry name" value="HypE"/>
</dbReference>
<comment type="similarity">
    <text evidence="1">Belongs to the HypE family.</text>
</comment>
<dbReference type="PIRSF" id="PIRSF005644">
    <property type="entry name" value="Hdrgns_mtr_HypE"/>
    <property type="match status" value="1"/>
</dbReference>
<dbReference type="InterPro" id="IPR016188">
    <property type="entry name" value="PurM-like_N"/>
</dbReference>
<organism evidence="4 5">
    <name type="scientific">Thalassobacillus cyri</name>
    <dbReference type="NCBI Taxonomy" id="571932"/>
    <lineage>
        <taxon>Bacteria</taxon>
        <taxon>Bacillati</taxon>
        <taxon>Bacillota</taxon>
        <taxon>Bacilli</taxon>
        <taxon>Bacillales</taxon>
        <taxon>Bacillaceae</taxon>
        <taxon>Thalassobacillus</taxon>
    </lineage>
</organism>
<dbReference type="PANTHER" id="PTHR30303">
    <property type="entry name" value="HYDROGENASE ISOENZYMES FORMATION PROTEIN HYPE"/>
    <property type="match status" value="1"/>
</dbReference>
<dbReference type="Pfam" id="PF02769">
    <property type="entry name" value="AIRS_C"/>
    <property type="match status" value="1"/>
</dbReference>
<dbReference type="STRING" id="571932.SAMN05421743_103120"/>
<dbReference type="Pfam" id="PF00586">
    <property type="entry name" value="AIRS"/>
    <property type="match status" value="1"/>
</dbReference>
<evidence type="ECO:0000259" key="2">
    <source>
        <dbReference type="Pfam" id="PF00586"/>
    </source>
</evidence>
<keyword evidence="5" id="KW-1185">Reference proteome</keyword>
<dbReference type="SUPFAM" id="SSF55326">
    <property type="entry name" value="PurM N-terminal domain-like"/>
    <property type="match status" value="1"/>
</dbReference>
<protein>
    <submittedName>
        <fullName evidence="4">Hydrogenase expression/formation protein HypE</fullName>
    </submittedName>
</protein>
<dbReference type="NCBIfam" id="TIGR02124">
    <property type="entry name" value="hypE"/>
    <property type="match status" value="1"/>
</dbReference>
<evidence type="ECO:0000313" key="4">
    <source>
        <dbReference type="EMBL" id="SEA18435.1"/>
    </source>
</evidence>
<dbReference type="GO" id="GO:0051604">
    <property type="term" value="P:protein maturation"/>
    <property type="evidence" value="ECO:0007669"/>
    <property type="project" value="TreeGrafter"/>
</dbReference>
<dbReference type="PANTHER" id="PTHR30303:SF0">
    <property type="entry name" value="CARBAMOYL DEHYDRATASE HYPE"/>
    <property type="match status" value="1"/>
</dbReference>